<evidence type="ECO:0000313" key="5">
    <source>
        <dbReference type="EMBL" id="GAA4299229.1"/>
    </source>
</evidence>
<evidence type="ECO:0000256" key="2">
    <source>
        <dbReference type="ARBA" id="ARBA00023033"/>
    </source>
</evidence>
<keyword evidence="3" id="KW-0812">Transmembrane</keyword>
<dbReference type="PANTHER" id="PTHR13789:SF309">
    <property type="entry name" value="PUTATIVE (AFU_ORTHOLOGUE AFUA_6G14510)-RELATED"/>
    <property type="match status" value="1"/>
</dbReference>
<sequence length="387" mass="42597">MQEPYGIYHMTIGIIGGGIGGLTTAIALHQLKFKVEVFESAAAFAPVGAGLALAANAIKAFKKLGIADDIIARGQCLDGFHIFDEQGRLINCTDSRAMSAKYGLDNFVIHRASLHEALLAHLSEVPLHVNKRVVSADTSSQGVTLTFQDGSTRQMDYVLVADGIHSAVRQQLLPASTPRYAGYTCWRAVIENPGLTAHYASETWGPAGRVGWTPLQDNKIYWFACINAPQNDPAMKAMTIEDLRQHFSHYHAPLPALFNATQPEQLLWHDLYDLAPINKYAFQNLLLIGDAAHATTPNMGQGACQAIEDAAVLADELSLDRDLNAAAKRFEKRRLARTHWITNQSRLLGNVAQATNPLFIKARNFALKHMPKAINDRQLEKVYSVDF</sequence>
<dbReference type="EMBL" id="BAABGX010000001">
    <property type="protein sequence ID" value="GAA4299229.1"/>
    <property type="molecule type" value="Genomic_DNA"/>
</dbReference>
<dbReference type="NCBIfam" id="NF005243">
    <property type="entry name" value="PRK06753.1"/>
    <property type="match status" value="1"/>
</dbReference>
<evidence type="ECO:0000259" key="4">
    <source>
        <dbReference type="Pfam" id="PF01494"/>
    </source>
</evidence>
<dbReference type="PRINTS" id="PR00420">
    <property type="entry name" value="RNGMNOXGNASE"/>
</dbReference>
<evidence type="ECO:0000313" key="6">
    <source>
        <dbReference type="Proteomes" id="UP001501844"/>
    </source>
</evidence>
<keyword evidence="1" id="KW-0560">Oxidoreductase</keyword>
<organism evidence="5 6">
    <name type="scientific">Nibribacter koreensis</name>
    <dbReference type="NCBI Taxonomy" id="1084519"/>
    <lineage>
        <taxon>Bacteria</taxon>
        <taxon>Pseudomonadati</taxon>
        <taxon>Bacteroidota</taxon>
        <taxon>Cytophagia</taxon>
        <taxon>Cytophagales</taxon>
        <taxon>Hymenobacteraceae</taxon>
        <taxon>Nibribacter</taxon>
    </lineage>
</organism>
<dbReference type="InterPro" id="IPR050493">
    <property type="entry name" value="FAD-dep_Monooxygenase_BioMet"/>
</dbReference>
<feature type="domain" description="FAD-binding" evidence="4">
    <location>
        <begin position="11"/>
        <end position="318"/>
    </location>
</feature>
<dbReference type="InterPro" id="IPR002938">
    <property type="entry name" value="FAD-bd"/>
</dbReference>
<dbReference type="InterPro" id="IPR036188">
    <property type="entry name" value="FAD/NAD-bd_sf"/>
</dbReference>
<evidence type="ECO:0000256" key="1">
    <source>
        <dbReference type="ARBA" id="ARBA00023002"/>
    </source>
</evidence>
<dbReference type="SUPFAM" id="SSF51905">
    <property type="entry name" value="FAD/NAD(P)-binding domain"/>
    <property type="match status" value="1"/>
</dbReference>
<dbReference type="GO" id="GO:0004497">
    <property type="term" value="F:monooxygenase activity"/>
    <property type="evidence" value="ECO:0007669"/>
    <property type="project" value="UniProtKB-KW"/>
</dbReference>
<keyword evidence="6" id="KW-1185">Reference proteome</keyword>
<dbReference type="Gene3D" id="3.50.50.60">
    <property type="entry name" value="FAD/NAD(P)-binding domain"/>
    <property type="match status" value="1"/>
</dbReference>
<proteinExistence type="predicted"/>
<protein>
    <submittedName>
        <fullName evidence="5">FAD-dependent monooxygenase</fullName>
    </submittedName>
</protein>
<keyword evidence="3" id="KW-1133">Transmembrane helix</keyword>
<dbReference type="Proteomes" id="UP001501844">
    <property type="component" value="Unassembled WGS sequence"/>
</dbReference>
<comment type="caution">
    <text evidence="5">The sequence shown here is derived from an EMBL/GenBank/DDBJ whole genome shotgun (WGS) entry which is preliminary data.</text>
</comment>
<dbReference type="PANTHER" id="PTHR13789">
    <property type="entry name" value="MONOOXYGENASE"/>
    <property type="match status" value="1"/>
</dbReference>
<dbReference type="Pfam" id="PF01494">
    <property type="entry name" value="FAD_binding_3"/>
    <property type="match status" value="1"/>
</dbReference>
<name>A0ABP8FB33_9BACT</name>
<keyword evidence="2 5" id="KW-0503">Monooxygenase</keyword>
<keyword evidence="3" id="KW-0472">Membrane</keyword>
<accession>A0ABP8FB33</accession>
<evidence type="ECO:0000256" key="3">
    <source>
        <dbReference type="SAM" id="Phobius"/>
    </source>
</evidence>
<feature type="transmembrane region" description="Helical" evidence="3">
    <location>
        <begin position="6"/>
        <end position="28"/>
    </location>
</feature>
<gene>
    <name evidence="5" type="ORF">GCM10023183_08210</name>
</gene>
<reference evidence="6" key="1">
    <citation type="journal article" date="2019" name="Int. J. Syst. Evol. Microbiol.">
        <title>The Global Catalogue of Microorganisms (GCM) 10K type strain sequencing project: providing services to taxonomists for standard genome sequencing and annotation.</title>
        <authorList>
            <consortium name="The Broad Institute Genomics Platform"/>
            <consortium name="The Broad Institute Genome Sequencing Center for Infectious Disease"/>
            <person name="Wu L."/>
            <person name="Ma J."/>
        </authorList>
    </citation>
    <scope>NUCLEOTIDE SEQUENCE [LARGE SCALE GENOMIC DNA]</scope>
    <source>
        <strain evidence="6">JCM 17917</strain>
    </source>
</reference>